<gene>
    <name evidence="2" type="ORF">Bca52824_002160</name>
</gene>
<proteinExistence type="predicted"/>
<dbReference type="InterPro" id="IPR018490">
    <property type="entry name" value="cNMP-bd_dom_sf"/>
</dbReference>
<feature type="domain" description="Cyclic nucleotide-binding" evidence="1">
    <location>
        <begin position="34"/>
        <end position="102"/>
    </location>
</feature>
<dbReference type="Proteomes" id="UP000886595">
    <property type="component" value="Unassembled WGS sequence"/>
</dbReference>
<sequence length="102" mass="11783">MINTFHKNLPVRADIRSTMNTDSVVEFFENVPLLHRLTTSSSPKRIAQVAVFRRYKRGEYVVRRDEEVEGVYFIFQGQVLGSAGEHDSSELLLKQFDFFGRG</sequence>
<name>A0A8X7WKM4_BRACI</name>
<accession>A0A8X7WKM4</accession>
<evidence type="ECO:0000313" key="3">
    <source>
        <dbReference type="Proteomes" id="UP000886595"/>
    </source>
</evidence>
<reference evidence="2 3" key="1">
    <citation type="submission" date="2020-02" db="EMBL/GenBank/DDBJ databases">
        <authorList>
            <person name="Ma Q."/>
            <person name="Huang Y."/>
            <person name="Song X."/>
            <person name="Pei D."/>
        </authorList>
    </citation>
    <scope>NUCLEOTIDE SEQUENCE [LARGE SCALE GENOMIC DNA]</scope>
    <source>
        <strain evidence="2">Sxm20200214</strain>
        <tissue evidence="2">Leaf</tissue>
    </source>
</reference>
<organism evidence="2 3">
    <name type="scientific">Brassica carinata</name>
    <name type="common">Ethiopian mustard</name>
    <name type="synonym">Abyssinian cabbage</name>
    <dbReference type="NCBI Taxonomy" id="52824"/>
    <lineage>
        <taxon>Eukaryota</taxon>
        <taxon>Viridiplantae</taxon>
        <taxon>Streptophyta</taxon>
        <taxon>Embryophyta</taxon>
        <taxon>Tracheophyta</taxon>
        <taxon>Spermatophyta</taxon>
        <taxon>Magnoliopsida</taxon>
        <taxon>eudicotyledons</taxon>
        <taxon>Gunneridae</taxon>
        <taxon>Pentapetalae</taxon>
        <taxon>rosids</taxon>
        <taxon>malvids</taxon>
        <taxon>Brassicales</taxon>
        <taxon>Brassicaceae</taxon>
        <taxon>Brassiceae</taxon>
        <taxon>Brassica</taxon>
    </lineage>
</organism>
<dbReference type="PROSITE" id="PS50042">
    <property type="entry name" value="CNMP_BINDING_3"/>
    <property type="match status" value="1"/>
</dbReference>
<dbReference type="AlphaFoldDB" id="A0A8X7WKM4"/>
<dbReference type="SUPFAM" id="SSF51206">
    <property type="entry name" value="cAMP-binding domain-like"/>
    <property type="match status" value="1"/>
</dbReference>
<keyword evidence="3" id="KW-1185">Reference proteome</keyword>
<dbReference type="InterPro" id="IPR000595">
    <property type="entry name" value="cNMP-bd_dom"/>
</dbReference>
<protein>
    <recommendedName>
        <fullName evidence="1">Cyclic nucleotide-binding domain-containing protein</fullName>
    </recommendedName>
</protein>
<evidence type="ECO:0000313" key="2">
    <source>
        <dbReference type="EMBL" id="KAG2330980.1"/>
    </source>
</evidence>
<dbReference type="InterPro" id="IPR014710">
    <property type="entry name" value="RmlC-like_jellyroll"/>
</dbReference>
<dbReference type="EMBL" id="JAAMPC010000001">
    <property type="protein sequence ID" value="KAG2330980.1"/>
    <property type="molecule type" value="Genomic_DNA"/>
</dbReference>
<evidence type="ECO:0000259" key="1">
    <source>
        <dbReference type="PROSITE" id="PS50042"/>
    </source>
</evidence>
<comment type="caution">
    <text evidence="2">The sequence shown here is derived from an EMBL/GenBank/DDBJ whole genome shotgun (WGS) entry which is preliminary data.</text>
</comment>
<dbReference type="Gene3D" id="2.60.120.10">
    <property type="entry name" value="Jelly Rolls"/>
    <property type="match status" value="1"/>
</dbReference>
<dbReference type="OrthoDB" id="68328at2759"/>